<dbReference type="SUPFAM" id="SSF56112">
    <property type="entry name" value="Protein kinase-like (PK-like)"/>
    <property type="match status" value="1"/>
</dbReference>
<dbReference type="PANTHER" id="PTHR21064:SF6">
    <property type="entry name" value="AMINOGLYCOSIDE PHOSPHOTRANSFERASE DOMAIN-CONTAINING PROTEIN"/>
    <property type="match status" value="1"/>
</dbReference>
<dbReference type="InterPro" id="IPR050249">
    <property type="entry name" value="Pseudomonas-type_ThrB"/>
</dbReference>
<evidence type="ECO:0000313" key="4">
    <source>
        <dbReference type="Proteomes" id="UP000176628"/>
    </source>
</evidence>
<reference evidence="3 4" key="1">
    <citation type="journal article" date="2016" name="Nat. Commun.">
        <title>Thousands of microbial genomes shed light on interconnected biogeochemical processes in an aquifer system.</title>
        <authorList>
            <person name="Anantharaman K."/>
            <person name="Brown C.T."/>
            <person name="Hug L.A."/>
            <person name="Sharon I."/>
            <person name="Castelle C.J."/>
            <person name="Probst A.J."/>
            <person name="Thomas B.C."/>
            <person name="Singh A."/>
            <person name="Wilkins M.J."/>
            <person name="Karaoz U."/>
            <person name="Brodie E.L."/>
            <person name="Williams K.H."/>
            <person name="Hubbard S.S."/>
            <person name="Banfield J.F."/>
        </authorList>
    </citation>
    <scope>NUCLEOTIDE SEQUENCE [LARGE SCALE GENOMIC DNA]</scope>
</reference>
<sequence>MVWFQDRILAKIDQNFLNEILAEWGVGKVSFFKPVSGWQNLGVFVKVKKKNLLLRFFRPRRWAKEKIYLELELANHLRKKGLPAAQVYKTKENEILAFKRIARTTVPISLMDFLPGDPKYGFSDKEIFAAASLLGRVHLALKDFSSSHKSIIWYSLPRLAVLKKELGKVERMQDLARFFKKDYDLLFDSFTKYKTELLPKTLIHGDFHFANLLFTNSHISGVFDFDQVRFAPKIWDLAIFLGNSKIQFWEHQGRDFPVKKLQKLILAGYLKEEKLTKEEIFLFPFLVRLFFWQRVAWAKKEIERGNLWTRQVFDWSLSALKEKF</sequence>
<dbReference type="InterPro" id="IPR011009">
    <property type="entry name" value="Kinase-like_dom_sf"/>
</dbReference>
<accession>A0A1F5G4M6</accession>
<dbReference type="EMBL" id="MFAV01000007">
    <property type="protein sequence ID" value="OGD86789.1"/>
    <property type="molecule type" value="Genomic_DNA"/>
</dbReference>
<evidence type="ECO:0000313" key="3">
    <source>
        <dbReference type="EMBL" id="OGD86789.1"/>
    </source>
</evidence>
<dbReference type="Pfam" id="PF01636">
    <property type="entry name" value="APH"/>
    <property type="match status" value="1"/>
</dbReference>
<name>A0A1F5G4M6_9BACT</name>
<organism evidence="3 4">
    <name type="scientific">Candidatus Curtissbacteria bacterium RBG_16_39_7</name>
    <dbReference type="NCBI Taxonomy" id="1797707"/>
    <lineage>
        <taxon>Bacteria</taxon>
        <taxon>Candidatus Curtissiibacteriota</taxon>
    </lineage>
</organism>
<evidence type="ECO:0000259" key="2">
    <source>
        <dbReference type="Pfam" id="PF01636"/>
    </source>
</evidence>
<dbReference type="GO" id="GO:0019202">
    <property type="term" value="F:amino acid kinase activity"/>
    <property type="evidence" value="ECO:0007669"/>
    <property type="project" value="TreeGrafter"/>
</dbReference>
<feature type="domain" description="Aminoglycoside phosphotransferase" evidence="2">
    <location>
        <begin position="36"/>
        <end position="253"/>
    </location>
</feature>
<dbReference type="Proteomes" id="UP000176628">
    <property type="component" value="Unassembled WGS sequence"/>
</dbReference>
<dbReference type="Gene3D" id="3.30.200.20">
    <property type="entry name" value="Phosphorylase Kinase, domain 1"/>
    <property type="match status" value="1"/>
</dbReference>
<dbReference type="InterPro" id="IPR002575">
    <property type="entry name" value="Aminoglycoside_PTrfase"/>
</dbReference>
<comment type="similarity">
    <text evidence="1">Belongs to the pseudomonas-type ThrB family.</text>
</comment>
<proteinExistence type="inferred from homology"/>
<dbReference type="PANTHER" id="PTHR21064">
    <property type="entry name" value="AMINOGLYCOSIDE PHOSPHOTRANSFERASE DOMAIN-CONTAINING PROTEIN-RELATED"/>
    <property type="match status" value="1"/>
</dbReference>
<evidence type="ECO:0000256" key="1">
    <source>
        <dbReference type="ARBA" id="ARBA00038240"/>
    </source>
</evidence>
<dbReference type="AlphaFoldDB" id="A0A1F5G4M6"/>
<gene>
    <name evidence="3" type="ORF">A2Z23_02435</name>
</gene>
<dbReference type="Gene3D" id="3.90.1200.10">
    <property type="match status" value="1"/>
</dbReference>
<protein>
    <recommendedName>
        <fullName evidence="2">Aminoglycoside phosphotransferase domain-containing protein</fullName>
    </recommendedName>
</protein>
<comment type="caution">
    <text evidence="3">The sequence shown here is derived from an EMBL/GenBank/DDBJ whole genome shotgun (WGS) entry which is preliminary data.</text>
</comment>